<evidence type="ECO:0000313" key="4">
    <source>
        <dbReference type="Proteomes" id="UP000314011"/>
    </source>
</evidence>
<accession>A0A5C5GDE0</accession>
<keyword evidence="2" id="KW-0732">Signal</keyword>
<dbReference type="Proteomes" id="UP000314011">
    <property type="component" value="Unassembled WGS sequence"/>
</dbReference>
<feature type="compositionally biased region" description="Low complexity" evidence="1">
    <location>
        <begin position="129"/>
        <end position="140"/>
    </location>
</feature>
<evidence type="ECO:0000256" key="2">
    <source>
        <dbReference type="SAM" id="SignalP"/>
    </source>
</evidence>
<protein>
    <submittedName>
        <fullName evidence="3">Uncharacterized protein</fullName>
    </submittedName>
</protein>
<evidence type="ECO:0000313" key="3">
    <source>
        <dbReference type="EMBL" id="TNY32688.1"/>
    </source>
</evidence>
<dbReference type="OrthoDB" id="10005670at2"/>
<gene>
    <name evidence="3" type="ORF">FHY64_05250</name>
</gene>
<comment type="caution">
    <text evidence="3">The sequence shown here is derived from an EMBL/GenBank/DDBJ whole genome shotgun (WGS) entry which is preliminary data.</text>
</comment>
<feature type="region of interest" description="Disordered" evidence="1">
    <location>
        <begin position="108"/>
        <end position="140"/>
    </location>
</feature>
<keyword evidence="4" id="KW-1185">Reference proteome</keyword>
<feature type="signal peptide" evidence="2">
    <location>
        <begin position="1"/>
        <end position="16"/>
    </location>
</feature>
<dbReference type="EMBL" id="VFFF01000001">
    <property type="protein sequence ID" value="TNY32688.1"/>
    <property type="molecule type" value="Genomic_DNA"/>
</dbReference>
<sequence>MTRAAIIFASLSLALAACDQIELPGVEPAAPPPPPEPLLVFVEGVTYSVLAVPGAGDTYSVSVGAAERETAIKAYLNYCQNKRPYIESEWAGRELDRQSSGAWVIEGPCSRPDPATPALVTAPADSDDPALAAPSDGETP</sequence>
<feature type="chain" id="PRO_5022852544" evidence="2">
    <location>
        <begin position="17"/>
        <end position="140"/>
    </location>
</feature>
<dbReference type="AlphaFoldDB" id="A0A5C5GDE0"/>
<dbReference type="RefSeq" id="WP_140193368.1">
    <property type="nucleotide sequence ID" value="NZ_CP065915.1"/>
</dbReference>
<organism evidence="3 4">
    <name type="scientific">Pelagovum pacificum</name>
    <dbReference type="NCBI Taxonomy" id="2588711"/>
    <lineage>
        <taxon>Bacteria</taxon>
        <taxon>Pseudomonadati</taxon>
        <taxon>Pseudomonadota</taxon>
        <taxon>Alphaproteobacteria</taxon>
        <taxon>Rhodobacterales</taxon>
        <taxon>Paracoccaceae</taxon>
        <taxon>Pelagovum</taxon>
    </lineage>
</organism>
<reference evidence="3 4" key="1">
    <citation type="submission" date="2019-06" db="EMBL/GenBank/DDBJ databases">
        <title>Genome of new Rhodobacteraceae sp. SM1903.</title>
        <authorList>
            <person name="Ren X."/>
        </authorList>
    </citation>
    <scope>NUCLEOTIDE SEQUENCE [LARGE SCALE GENOMIC DNA]</scope>
    <source>
        <strain evidence="3 4">SM1903</strain>
    </source>
</reference>
<evidence type="ECO:0000256" key="1">
    <source>
        <dbReference type="SAM" id="MobiDB-lite"/>
    </source>
</evidence>
<proteinExistence type="predicted"/>
<name>A0A5C5GDE0_9RHOB</name>
<dbReference type="PROSITE" id="PS51257">
    <property type="entry name" value="PROKAR_LIPOPROTEIN"/>
    <property type="match status" value="1"/>
</dbReference>